<sequence>MPNTQLTSQPTQFPVVPLAAMSFAAFVYVTFEMFAVGLISPMAQDLGVSEGQIGLLMSVYAGLVAVVTIPLMHLTRNVNRRYLLIGTLLFLLGGIVLQASATSYASLVAGRVTAAFTHGLFWSLVNPMAARIAPAGQTGKAVAAVSFGSTLSMVLGSPLTTAMGAAIGWRAATWVLGVAVLAALVLLVATLPSLPAIAPNSAAKAQATKSAIPSLVIYLIFAVMAIFATFTYLALLVENTAGHQYVPYGVALYGIAGLVGVTLSGRLVDARMIRLNGAATATLVISGIAGLLALHYASGVGMFLVIAVFGAAAGALPTVATTIFLFAGQRNQDLASSVYVVTFQVGIASGSALGAATVDLGFLSGTLLSTVVLGALAFVVMATRSRSLLR</sequence>
<organism evidence="8 9">
    <name type="scientific">Corynebacterium ureicelerivorans</name>
    <dbReference type="NCBI Taxonomy" id="401472"/>
    <lineage>
        <taxon>Bacteria</taxon>
        <taxon>Bacillati</taxon>
        <taxon>Actinomycetota</taxon>
        <taxon>Actinomycetes</taxon>
        <taxon>Mycobacteriales</taxon>
        <taxon>Corynebacteriaceae</taxon>
        <taxon>Corynebacterium</taxon>
    </lineage>
</organism>
<feature type="transmembrane region" description="Helical" evidence="6">
    <location>
        <begin position="83"/>
        <end position="101"/>
    </location>
</feature>
<evidence type="ECO:0000259" key="7">
    <source>
        <dbReference type="PROSITE" id="PS50850"/>
    </source>
</evidence>
<dbReference type="InterPro" id="IPR050189">
    <property type="entry name" value="MFS_Efflux_Transporters"/>
</dbReference>
<feature type="transmembrane region" description="Helical" evidence="6">
    <location>
        <begin position="275"/>
        <end position="297"/>
    </location>
</feature>
<feature type="transmembrane region" description="Helical" evidence="6">
    <location>
        <begin position="303"/>
        <end position="326"/>
    </location>
</feature>
<feature type="transmembrane region" description="Helical" evidence="6">
    <location>
        <begin position="245"/>
        <end position="263"/>
    </location>
</feature>
<feature type="transmembrane region" description="Helical" evidence="6">
    <location>
        <begin position="141"/>
        <end position="159"/>
    </location>
</feature>
<evidence type="ECO:0000256" key="6">
    <source>
        <dbReference type="SAM" id="Phobius"/>
    </source>
</evidence>
<feature type="transmembrane region" description="Helical" evidence="6">
    <location>
        <begin position="215"/>
        <end position="233"/>
    </location>
</feature>
<reference evidence="8 9" key="1">
    <citation type="submission" date="2014-08" db="EMBL/GenBank/DDBJ databases">
        <title>Complete genome sequence of Corynebacterium ureicelerivorans DSM 45051, a lipophilic and urea-splitting isolate from a blood culture of a septicaemia patient.</title>
        <authorList>
            <person name="Tippelt A."/>
            <person name="Albersmeier A."/>
            <person name="Brinkrolf K."/>
            <person name="Ruckert C."/>
            <person name="Tauch A."/>
        </authorList>
    </citation>
    <scope>NUCLEOTIDE SEQUENCE [LARGE SCALE GENOMIC DNA]</scope>
    <source>
        <strain evidence="8 9">IMMIB RIV-2301</strain>
    </source>
</reference>
<dbReference type="Gene3D" id="1.20.1250.20">
    <property type="entry name" value="MFS general substrate transporter like domains"/>
    <property type="match status" value="1"/>
</dbReference>
<feature type="transmembrane region" description="Helical" evidence="6">
    <location>
        <begin position="338"/>
        <end position="356"/>
    </location>
</feature>
<dbReference type="InterPro" id="IPR020846">
    <property type="entry name" value="MFS_dom"/>
</dbReference>
<comment type="subcellular location">
    <subcellularLocation>
        <location evidence="1">Cell membrane</location>
        <topology evidence="1">Multi-pass membrane protein</topology>
    </subcellularLocation>
</comment>
<dbReference type="GO" id="GO:0022857">
    <property type="term" value="F:transmembrane transporter activity"/>
    <property type="evidence" value="ECO:0007669"/>
    <property type="project" value="InterPro"/>
</dbReference>
<dbReference type="HOGENOM" id="CLU_001265_61_1_11"/>
<dbReference type="PANTHER" id="PTHR43124:SF3">
    <property type="entry name" value="CHLORAMPHENICOL EFFLUX PUMP RV0191"/>
    <property type="match status" value="1"/>
</dbReference>
<dbReference type="Pfam" id="PF07690">
    <property type="entry name" value="MFS_1"/>
    <property type="match status" value="1"/>
</dbReference>
<feature type="transmembrane region" description="Helical" evidence="6">
    <location>
        <begin position="12"/>
        <end position="31"/>
    </location>
</feature>
<accession>A0A077HN10</accession>
<feature type="transmembrane region" description="Helical" evidence="6">
    <location>
        <begin position="362"/>
        <end position="382"/>
    </location>
</feature>
<dbReference type="Proteomes" id="UP000028939">
    <property type="component" value="Chromosome"/>
</dbReference>
<proteinExistence type="predicted"/>
<evidence type="ECO:0000313" key="9">
    <source>
        <dbReference type="Proteomes" id="UP000028939"/>
    </source>
</evidence>
<evidence type="ECO:0000256" key="3">
    <source>
        <dbReference type="ARBA" id="ARBA00022692"/>
    </source>
</evidence>
<dbReference type="InterPro" id="IPR036259">
    <property type="entry name" value="MFS_trans_sf"/>
</dbReference>
<keyword evidence="4 6" id="KW-1133">Transmembrane helix</keyword>
<keyword evidence="3 6" id="KW-0812">Transmembrane</keyword>
<feature type="transmembrane region" description="Helical" evidence="6">
    <location>
        <begin position="51"/>
        <end position="71"/>
    </location>
</feature>
<dbReference type="CDD" id="cd17324">
    <property type="entry name" value="MFS_NepI_like"/>
    <property type="match status" value="1"/>
</dbReference>
<feature type="transmembrane region" description="Helical" evidence="6">
    <location>
        <begin position="171"/>
        <end position="194"/>
    </location>
</feature>
<dbReference type="InterPro" id="IPR011701">
    <property type="entry name" value="MFS"/>
</dbReference>
<feature type="transmembrane region" description="Helical" evidence="6">
    <location>
        <begin position="107"/>
        <end position="129"/>
    </location>
</feature>
<evidence type="ECO:0000313" key="8">
    <source>
        <dbReference type="EMBL" id="AIL97735.1"/>
    </source>
</evidence>
<evidence type="ECO:0000256" key="1">
    <source>
        <dbReference type="ARBA" id="ARBA00004651"/>
    </source>
</evidence>
<dbReference type="AlphaFoldDB" id="A0A077HN10"/>
<feature type="domain" description="Major facilitator superfamily (MFS) profile" evidence="7">
    <location>
        <begin position="15"/>
        <end position="386"/>
    </location>
</feature>
<protein>
    <submittedName>
        <fullName evidence="8">Arabinose ABC transporter permease</fullName>
    </submittedName>
</protein>
<keyword evidence="5 6" id="KW-0472">Membrane</keyword>
<dbReference type="PROSITE" id="PS50850">
    <property type="entry name" value="MFS"/>
    <property type="match status" value="1"/>
</dbReference>
<dbReference type="SUPFAM" id="SSF103473">
    <property type="entry name" value="MFS general substrate transporter"/>
    <property type="match status" value="1"/>
</dbReference>
<evidence type="ECO:0000256" key="4">
    <source>
        <dbReference type="ARBA" id="ARBA00022989"/>
    </source>
</evidence>
<evidence type="ECO:0000256" key="5">
    <source>
        <dbReference type="ARBA" id="ARBA00023136"/>
    </source>
</evidence>
<name>A0A077HN10_9CORY</name>
<dbReference type="KEGG" id="cuv:CUREI_11125"/>
<dbReference type="PANTHER" id="PTHR43124">
    <property type="entry name" value="PURINE EFFLUX PUMP PBUE"/>
    <property type="match status" value="1"/>
</dbReference>
<evidence type="ECO:0000256" key="2">
    <source>
        <dbReference type="ARBA" id="ARBA00022475"/>
    </source>
</evidence>
<keyword evidence="2" id="KW-1003">Cell membrane</keyword>
<gene>
    <name evidence="8" type="ORF">CUREI_11125</name>
</gene>
<dbReference type="STRING" id="401472.CUREI_11125"/>
<keyword evidence="9" id="KW-1185">Reference proteome</keyword>
<dbReference type="GO" id="GO:0005886">
    <property type="term" value="C:plasma membrane"/>
    <property type="evidence" value="ECO:0007669"/>
    <property type="project" value="UniProtKB-SubCell"/>
</dbReference>
<dbReference type="EMBL" id="CP009215">
    <property type="protein sequence ID" value="AIL97735.1"/>
    <property type="molecule type" value="Genomic_DNA"/>
</dbReference>